<feature type="region of interest" description="Disordered" evidence="1">
    <location>
        <begin position="15"/>
        <end position="101"/>
    </location>
</feature>
<dbReference type="Proteomes" id="UP000625711">
    <property type="component" value="Unassembled WGS sequence"/>
</dbReference>
<feature type="compositionally biased region" description="Basic residues" evidence="1">
    <location>
        <begin position="61"/>
        <end position="74"/>
    </location>
</feature>
<name>A0A834I7Q0_RHYFE</name>
<sequence length="101" mass="10833">MFLVCVSPLASVGGRAGRGFSVAHSPPSIVSPRPAVGPMGAPVRMPRARASLDDTATLYQPRRHRPRRPNRRRYGALSGPLAGQKITQKPTETPQPTPLAE</sequence>
<proteinExistence type="predicted"/>
<dbReference type="AlphaFoldDB" id="A0A834I7Q0"/>
<organism evidence="2 3">
    <name type="scientific">Rhynchophorus ferrugineus</name>
    <name type="common">Red palm weevil</name>
    <name type="synonym">Curculio ferrugineus</name>
    <dbReference type="NCBI Taxonomy" id="354439"/>
    <lineage>
        <taxon>Eukaryota</taxon>
        <taxon>Metazoa</taxon>
        <taxon>Ecdysozoa</taxon>
        <taxon>Arthropoda</taxon>
        <taxon>Hexapoda</taxon>
        <taxon>Insecta</taxon>
        <taxon>Pterygota</taxon>
        <taxon>Neoptera</taxon>
        <taxon>Endopterygota</taxon>
        <taxon>Coleoptera</taxon>
        <taxon>Polyphaga</taxon>
        <taxon>Cucujiformia</taxon>
        <taxon>Curculionidae</taxon>
        <taxon>Dryophthorinae</taxon>
        <taxon>Rhynchophorus</taxon>
    </lineage>
</organism>
<gene>
    <name evidence="2" type="ORF">GWI33_014275</name>
</gene>
<evidence type="ECO:0000313" key="2">
    <source>
        <dbReference type="EMBL" id="KAF7272980.1"/>
    </source>
</evidence>
<keyword evidence="3" id="KW-1185">Reference proteome</keyword>
<accession>A0A834I7Q0</accession>
<dbReference type="EMBL" id="JAACXV010013621">
    <property type="protein sequence ID" value="KAF7272980.1"/>
    <property type="molecule type" value="Genomic_DNA"/>
</dbReference>
<reference evidence="2" key="1">
    <citation type="submission" date="2020-08" db="EMBL/GenBank/DDBJ databases">
        <title>Genome sequencing and assembly of the red palm weevil Rhynchophorus ferrugineus.</title>
        <authorList>
            <person name="Dias G.B."/>
            <person name="Bergman C.M."/>
            <person name="Manee M."/>
        </authorList>
    </citation>
    <scope>NUCLEOTIDE SEQUENCE</scope>
    <source>
        <strain evidence="2">AA-2017</strain>
        <tissue evidence="2">Whole larva</tissue>
    </source>
</reference>
<evidence type="ECO:0000256" key="1">
    <source>
        <dbReference type="SAM" id="MobiDB-lite"/>
    </source>
</evidence>
<comment type="caution">
    <text evidence="2">The sequence shown here is derived from an EMBL/GenBank/DDBJ whole genome shotgun (WGS) entry which is preliminary data.</text>
</comment>
<protein>
    <submittedName>
        <fullName evidence="2">Uncharacterized protein</fullName>
    </submittedName>
</protein>
<evidence type="ECO:0000313" key="3">
    <source>
        <dbReference type="Proteomes" id="UP000625711"/>
    </source>
</evidence>